<evidence type="ECO:0000256" key="1">
    <source>
        <dbReference type="SAM" id="MobiDB-lite"/>
    </source>
</evidence>
<evidence type="ECO:0000313" key="2">
    <source>
        <dbReference type="EMBL" id="ORY25966.1"/>
    </source>
</evidence>
<comment type="caution">
    <text evidence="2">The sequence shown here is derived from an EMBL/GenBank/DDBJ whole genome shotgun (WGS) entry which is preliminary data.</text>
</comment>
<proteinExistence type="predicted"/>
<accession>A0A1Y2AU10</accession>
<dbReference type="Proteomes" id="UP000193642">
    <property type="component" value="Unassembled WGS sequence"/>
</dbReference>
<protein>
    <submittedName>
        <fullName evidence="2">Uncharacterized protein</fullName>
    </submittedName>
</protein>
<dbReference type="AlphaFoldDB" id="A0A1Y2AU10"/>
<gene>
    <name evidence="2" type="ORF">BCR33DRAFT_66573</name>
</gene>
<keyword evidence="3" id="KW-1185">Reference proteome</keyword>
<evidence type="ECO:0000313" key="3">
    <source>
        <dbReference type="Proteomes" id="UP000193642"/>
    </source>
</evidence>
<sequence length="256" mass="28300">MFCQSCFILILKQKNAELRKVGDSVGNSSGGTRHFDPVERNGRQNTMSAYTATVIESGKRKGSFEYTRIPKFIPQPVGTALAPFEVKETTTIEQLTDLLYNSPALSKVRELYPVSSTIVEDFLLTTPGTKQTQHTPSLLVHKVFPAFTPAKAQSRGGKKQTPKKPTSELAFVVRLKETRQLTTETKSMTFSGQSAPTGTLYSAFLSKFPDELDMPVAQNASLVPSKRPMADNKTTEEEPKRGRGRPKNPPKSPSQY</sequence>
<feature type="region of interest" description="Disordered" evidence="1">
    <location>
        <begin position="216"/>
        <end position="256"/>
    </location>
</feature>
<name>A0A1Y2AU10_9FUNG</name>
<dbReference type="EMBL" id="MCGO01000121">
    <property type="protein sequence ID" value="ORY25966.1"/>
    <property type="molecule type" value="Genomic_DNA"/>
</dbReference>
<reference evidence="2 3" key="1">
    <citation type="submission" date="2016-07" db="EMBL/GenBank/DDBJ databases">
        <title>Pervasive Adenine N6-methylation of Active Genes in Fungi.</title>
        <authorList>
            <consortium name="DOE Joint Genome Institute"/>
            <person name="Mondo S.J."/>
            <person name="Dannebaum R.O."/>
            <person name="Kuo R.C."/>
            <person name="Labutti K."/>
            <person name="Haridas S."/>
            <person name="Kuo A."/>
            <person name="Salamov A."/>
            <person name="Ahrendt S.R."/>
            <person name="Lipzen A."/>
            <person name="Sullivan W."/>
            <person name="Andreopoulos W.B."/>
            <person name="Clum A."/>
            <person name="Lindquist E."/>
            <person name="Daum C."/>
            <person name="Ramamoorthy G.K."/>
            <person name="Gryganskyi A."/>
            <person name="Culley D."/>
            <person name="Magnuson J.K."/>
            <person name="James T.Y."/>
            <person name="O'Malley M.A."/>
            <person name="Stajich J.E."/>
            <person name="Spatafora J.W."/>
            <person name="Visel A."/>
            <person name="Grigoriev I.V."/>
        </authorList>
    </citation>
    <scope>NUCLEOTIDE SEQUENCE [LARGE SCALE GENOMIC DNA]</scope>
    <source>
        <strain evidence="2 3">JEL800</strain>
    </source>
</reference>
<organism evidence="2 3">
    <name type="scientific">Rhizoclosmatium globosum</name>
    <dbReference type="NCBI Taxonomy" id="329046"/>
    <lineage>
        <taxon>Eukaryota</taxon>
        <taxon>Fungi</taxon>
        <taxon>Fungi incertae sedis</taxon>
        <taxon>Chytridiomycota</taxon>
        <taxon>Chytridiomycota incertae sedis</taxon>
        <taxon>Chytridiomycetes</taxon>
        <taxon>Chytridiales</taxon>
        <taxon>Chytriomycetaceae</taxon>
        <taxon>Rhizoclosmatium</taxon>
    </lineage>
</organism>
<feature type="compositionally biased region" description="Basic and acidic residues" evidence="1">
    <location>
        <begin position="228"/>
        <end position="241"/>
    </location>
</feature>